<evidence type="ECO:0000256" key="2">
    <source>
        <dbReference type="ARBA" id="ARBA00008806"/>
    </source>
</evidence>
<keyword evidence="8" id="KW-0732">Signal</keyword>
<feature type="chain" id="PRO_5038968111" evidence="8">
    <location>
        <begin position="24"/>
        <end position="613"/>
    </location>
</feature>
<keyword evidence="3" id="KW-1003">Cell membrane</keyword>
<feature type="signal peptide" evidence="8">
    <location>
        <begin position="1"/>
        <end position="23"/>
    </location>
</feature>
<organism evidence="9 10">
    <name type="scientific">Berryella intestinalis</name>
    <dbReference type="NCBI Taxonomy" id="1531429"/>
    <lineage>
        <taxon>Bacteria</taxon>
        <taxon>Bacillati</taxon>
        <taxon>Actinomycetota</taxon>
        <taxon>Coriobacteriia</taxon>
        <taxon>Eggerthellales</taxon>
        <taxon>Eggerthellaceae</taxon>
        <taxon>Berryella</taxon>
    </lineage>
</organism>
<evidence type="ECO:0000313" key="9">
    <source>
        <dbReference type="EMBL" id="AJC12024.1"/>
    </source>
</evidence>
<dbReference type="AlphaFoldDB" id="A0A0A8B3U8"/>
<reference evidence="9 10" key="2">
    <citation type="journal article" date="2015" name="Genome Announc.">
        <title>Complete Genome Sequence of Coriobacteriaceae Strain 68-1-3, a Novel Mucus-Degrading Isolate from the Swine Intestinal Tract.</title>
        <authorList>
            <person name="Looft T."/>
            <person name="Bayles D.O."/>
            <person name="Alt D.P."/>
            <person name="Stanton T.B."/>
        </authorList>
    </citation>
    <scope>NUCLEOTIDE SEQUENCE [LARGE SCALE GENOMIC DNA]</scope>
    <source>
        <strain evidence="9 10">68-1-3</strain>
    </source>
</reference>
<dbReference type="CDD" id="cd01127">
    <property type="entry name" value="TrwB_TraG_TraD_VirD4"/>
    <property type="match status" value="2"/>
</dbReference>
<dbReference type="Gene3D" id="3.40.50.300">
    <property type="entry name" value="P-loop containing nucleotide triphosphate hydrolases"/>
    <property type="match status" value="1"/>
</dbReference>
<dbReference type="Proteomes" id="UP000031121">
    <property type="component" value="Chromosome"/>
</dbReference>
<protein>
    <submittedName>
        <fullName evidence="9">Conjugal transfer protein TraG</fullName>
    </submittedName>
</protein>
<evidence type="ECO:0000256" key="4">
    <source>
        <dbReference type="ARBA" id="ARBA00022692"/>
    </source>
</evidence>
<sequence>MRSDVLFAAICSAISFLVGNVIAGHAQETGTNPLMAGGGFAETLPDSLASGHLFYADTLSVAIGAACACAVWLFWAREAERMGNYRRGEEHGSSRWATAKEMGAYADSKDPDNNIILSSRSKKRFIDTSHDQRTETNNNMLVVGGPGTGKTRYYVKPNLYQLNANYFITDPKGTLIMDVGWLFEESGYDILTFDTIDFSRSMHFNPLAYVRDEKGILKFVECLVKNTTGDKEHSGDPFWENAEKLLYTALVGYLIAHCPPEDRNVGGLIMLLALADAREDDEDYMSPLDMLFNEIETGRRLAPKATATAYDPERRDFDEGVEAFEWIEVGKPAKPEEDFSLATYKQFKVAAGKTMKSIMVSCNVRMKPFDIDEVREILSYDEMDLGHLGDASRKTVVFASMSDTDSTFDFLFALLMHLAMDTLCEVALSRFQGRLPRPVHFMFDEFANIGRVPDFERMITVTRSRNIAVSMILQSLSQLKETYGDNNAATIVNACDTFVYLGGKSNETNKEISEMVGKQTVKNMTVNDSRGANPSTTRNYGVFERDLIQASEIARMPRDEGLVLINGAQPFKDKKYDLRKHPRSARLEGRGPFDFKEYRARRWAYERDSLVAE</sequence>
<evidence type="ECO:0000256" key="8">
    <source>
        <dbReference type="SAM" id="SignalP"/>
    </source>
</evidence>
<dbReference type="OrthoDB" id="226701at2"/>
<accession>A0A0A8B3U8</accession>
<evidence type="ECO:0000256" key="1">
    <source>
        <dbReference type="ARBA" id="ARBA00004651"/>
    </source>
</evidence>
<comment type="similarity">
    <text evidence="2">Belongs to the VirD4/TraG family.</text>
</comment>
<keyword evidence="4 7" id="KW-0812">Transmembrane</keyword>
<keyword evidence="6 7" id="KW-0472">Membrane</keyword>
<dbReference type="Pfam" id="PF02534">
    <property type="entry name" value="T4SS-DNA_transf"/>
    <property type="match status" value="1"/>
</dbReference>
<proteinExistence type="inferred from homology"/>
<name>A0A0A8B3U8_9ACTN</name>
<dbReference type="HOGENOM" id="CLU_015347_4_1_11"/>
<feature type="transmembrane region" description="Helical" evidence="7">
    <location>
        <begin position="53"/>
        <end position="76"/>
    </location>
</feature>
<evidence type="ECO:0000256" key="5">
    <source>
        <dbReference type="ARBA" id="ARBA00022989"/>
    </source>
</evidence>
<reference evidence="10" key="1">
    <citation type="submission" date="2014-08" db="EMBL/GenBank/DDBJ databases">
        <title>Coriobacteriaceae sp. complete genome.</title>
        <authorList>
            <person name="Looft T."/>
            <person name="Bayles D.O."/>
            <person name="Stanton T.B."/>
        </authorList>
    </citation>
    <scope>NUCLEOTIDE SEQUENCE [LARGE SCALE GENOMIC DNA]</scope>
    <source>
        <strain evidence="10">68-1-3</strain>
    </source>
</reference>
<comment type="subcellular location">
    <subcellularLocation>
        <location evidence="1">Cell membrane</location>
        <topology evidence="1">Multi-pass membrane protein</topology>
    </subcellularLocation>
</comment>
<dbReference type="PANTHER" id="PTHR37937:SF1">
    <property type="entry name" value="CONJUGATIVE TRANSFER: DNA TRANSPORT"/>
    <property type="match status" value="1"/>
</dbReference>
<evidence type="ECO:0000256" key="3">
    <source>
        <dbReference type="ARBA" id="ARBA00022475"/>
    </source>
</evidence>
<gene>
    <name evidence="9" type="ORF">JI75_04415</name>
</gene>
<dbReference type="GO" id="GO:0005886">
    <property type="term" value="C:plasma membrane"/>
    <property type="evidence" value="ECO:0007669"/>
    <property type="project" value="UniProtKB-SubCell"/>
</dbReference>
<keyword evidence="10" id="KW-1185">Reference proteome</keyword>
<dbReference type="InterPro" id="IPR003688">
    <property type="entry name" value="TraG/VirD4"/>
</dbReference>
<dbReference type="NCBIfam" id="NF045973">
    <property type="entry name" value="conju_CD1115"/>
    <property type="match status" value="1"/>
</dbReference>
<dbReference type="SUPFAM" id="SSF52540">
    <property type="entry name" value="P-loop containing nucleoside triphosphate hydrolases"/>
    <property type="match status" value="1"/>
</dbReference>
<evidence type="ECO:0000313" key="10">
    <source>
        <dbReference type="Proteomes" id="UP000031121"/>
    </source>
</evidence>
<evidence type="ECO:0000256" key="6">
    <source>
        <dbReference type="ARBA" id="ARBA00023136"/>
    </source>
</evidence>
<dbReference type="PANTHER" id="PTHR37937">
    <property type="entry name" value="CONJUGATIVE TRANSFER: DNA TRANSPORT"/>
    <property type="match status" value="1"/>
</dbReference>
<dbReference type="RefSeq" id="WP_039689031.1">
    <property type="nucleotide sequence ID" value="NZ_CP009302.1"/>
</dbReference>
<evidence type="ECO:0000256" key="7">
    <source>
        <dbReference type="SAM" id="Phobius"/>
    </source>
</evidence>
<dbReference type="InterPro" id="IPR051539">
    <property type="entry name" value="T4SS-coupling_protein"/>
</dbReference>
<dbReference type="KEGG" id="cbac:JI75_04415"/>
<dbReference type="EMBL" id="CP009302">
    <property type="protein sequence ID" value="AJC12024.1"/>
    <property type="molecule type" value="Genomic_DNA"/>
</dbReference>
<dbReference type="InterPro" id="IPR027417">
    <property type="entry name" value="P-loop_NTPase"/>
</dbReference>
<keyword evidence="5 7" id="KW-1133">Transmembrane helix</keyword>
<dbReference type="STRING" id="1531429.JI75_04415"/>